<name>A0A6D2ITN9_9BRAS</name>
<gene>
    <name evidence="2" type="ORF">MERR_LOCUS19118</name>
</gene>
<dbReference type="PROSITE" id="PS50181">
    <property type="entry name" value="FBOX"/>
    <property type="match status" value="1"/>
</dbReference>
<dbReference type="Gene3D" id="1.20.1280.50">
    <property type="match status" value="1"/>
</dbReference>
<dbReference type="AlphaFoldDB" id="A0A6D2ITN9"/>
<dbReference type="Proteomes" id="UP000467841">
    <property type="component" value="Unassembled WGS sequence"/>
</dbReference>
<dbReference type="InterPro" id="IPR001810">
    <property type="entry name" value="F-box_dom"/>
</dbReference>
<dbReference type="InterPro" id="IPR017451">
    <property type="entry name" value="F-box-assoc_interact_dom"/>
</dbReference>
<proteinExistence type="predicted"/>
<dbReference type="InterPro" id="IPR050796">
    <property type="entry name" value="SCF_F-box_component"/>
</dbReference>
<organism evidence="2 3">
    <name type="scientific">Microthlaspi erraticum</name>
    <dbReference type="NCBI Taxonomy" id="1685480"/>
    <lineage>
        <taxon>Eukaryota</taxon>
        <taxon>Viridiplantae</taxon>
        <taxon>Streptophyta</taxon>
        <taxon>Embryophyta</taxon>
        <taxon>Tracheophyta</taxon>
        <taxon>Spermatophyta</taxon>
        <taxon>Magnoliopsida</taxon>
        <taxon>eudicotyledons</taxon>
        <taxon>Gunneridae</taxon>
        <taxon>Pentapetalae</taxon>
        <taxon>rosids</taxon>
        <taxon>malvids</taxon>
        <taxon>Brassicales</taxon>
        <taxon>Brassicaceae</taxon>
        <taxon>Coluteocarpeae</taxon>
        <taxon>Microthlaspi</taxon>
    </lineage>
</organism>
<dbReference type="InterPro" id="IPR006527">
    <property type="entry name" value="F-box-assoc_dom_typ1"/>
</dbReference>
<dbReference type="Pfam" id="PF00646">
    <property type="entry name" value="F-box"/>
    <property type="match status" value="1"/>
</dbReference>
<dbReference type="NCBIfam" id="TIGR01640">
    <property type="entry name" value="F_box_assoc_1"/>
    <property type="match status" value="1"/>
</dbReference>
<feature type="domain" description="F-box" evidence="1">
    <location>
        <begin position="1"/>
        <end position="46"/>
    </location>
</feature>
<dbReference type="Pfam" id="PF07734">
    <property type="entry name" value="FBA_1"/>
    <property type="match status" value="1"/>
</dbReference>
<dbReference type="CDD" id="cd22157">
    <property type="entry name" value="F-box_AtFBW1-like"/>
    <property type="match status" value="1"/>
</dbReference>
<dbReference type="InterPro" id="IPR036047">
    <property type="entry name" value="F-box-like_dom_sf"/>
</dbReference>
<protein>
    <recommendedName>
        <fullName evidence="1">F-box domain-containing protein</fullName>
    </recommendedName>
</protein>
<evidence type="ECO:0000313" key="3">
    <source>
        <dbReference type="Proteomes" id="UP000467841"/>
    </source>
</evidence>
<dbReference type="SUPFAM" id="SSF81383">
    <property type="entry name" value="F-box domain"/>
    <property type="match status" value="1"/>
</dbReference>
<dbReference type="PANTHER" id="PTHR31672">
    <property type="entry name" value="BNACNNG10540D PROTEIN"/>
    <property type="match status" value="1"/>
</dbReference>
<comment type="caution">
    <text evidence="2">The sequence shown here is derived from an EMBL/GenBank/DDBJ whole genome shotgun (WGS) entry which is preliminary data.</text>
</comment>
<dbReference type="EMBL" id="CACVBM020001113">
    <property type="protein sequence ID" value="CAA7031883.1"/>
    <property type="molecule type" value="Genomic_DNA"/>
</dbReference>
<dbReference type="SUPFAM" id="SSF50965">
    <property type="entry name" value="Galactose oxidase, central domain"/>
    <property type="match status" value="1"/>
</dbReference>
<sequence length="383" mass="44746">MMIPDLPLDLVEEILAKVPAISLKRLRSICKRWNALFKDQRFIEKHLRFHEATKQLNLLMLKEYRVCNVKLNLNVASPSLEFKGALGLKKENHSNSEEVDIVKVSHCDGLLLCTTKDYKVVVWNPCLGETRWIQPKSKTSYTSCSRFVLGYRHKKSFRSYKILRYWTSLDYQINDRYEIFELSSDSWRFLDEIPLDCAVERHSFSVKGNTFWIAFDRKERYQFVLMFYFTTERFTRLSLPPFMSIAACTTVLSVVREEQLSVLRNSSASQNLEIWVTNKIDTTEEALSWSKSFTVDFKNTPCDLINSYFVSCLINEEKKVVLCCGISRKSSMNMVYTIGEDGGYYTETPYVDEPTYSSCLYGNSTNVWWPFVFNYVPSLVHIF</sequence>
<dbReference type="OrthoDB" id="1022798at2759"/>
<keyword evidence="3" id="KW-1185">Reference proteome</keyword>
<dbReference type="PANTHER" id="PTHR31672:SF13">
    <property type="entry name" value="F-BOX PROTEIN CPR30-LIKE"/>
    <property type="match status" value="1"/>
</dbReference>
<reference evidence="2" key="1">
    <citation type="submission" date="2020-01" db="EMBL/GenBank/DDBJ databases">
        <authorList>
            <person name="Mishra B."/>
        </authorList>
    </citation>
    <scope>NUCLEOTIDE SEQUENCE [LARGE SCALE GENOMIC DNA]</scope>
</reference>
<dbReference type="SMART" id="SM00256">
    <property type="entry name" value="FBOX"/>
    <property type="match status" value="1"/>
</dbReference>
<evidence type="ECO:0000313" key="2">
    <source>
        <dbReference type="EMBL" id="CAA7031883.1"/>
    </source>
</evidence>
<dbReference type="InterPro" id="IPR011043">
    <property type="entry name" value="Gal_Oxase/kelch_b-propeller"/>
</dbReference>
<accession>A0A6D2ITN9</accession>
<evidence type="ECO:0000259" key="1">
    <source>
        <dbReference type="PROSITE" id="PS50181"/>
    </source>
</evidence>